<dbReference type="EMBL" id="JAHQIW010001787">
    <property type="protein sequence ID" value="KAJ1353634.1"/>
    <property type="molecule type" value="Genomic_DNA"/>
</dbReference>
<dbReference type="AlphaFoldDB" id="A0AAD5QLC4"/>
<evidence type="ECO:0000313" key="1">
    <source>
        <dbReference type="EMBL" id="KAJ1353634.1"/>
    </source>
</evidence>
<protein>
    <submittedName>
        <fullName evidence="1">Uncharacterized protein</fullName>
    </submittedName>
</protein>
<name>A0AAD5QLC4_PARTN</name>
<keyword evidence="2" id="KW-1185">Reference proteome</keyword>
<organism evidence="1 2">
    <name type="scientific">Parelaphostrongylus tenuis</name>
    <name type="common">Meningeal worm</name>
    <dbReference type="NCBI Taxonomy" id="148309"/>
    <lineage>
        <taxon>Eukaryota</taxon>
        <taxon>Metazoa</taxon>
        <taxon>Ecdysozoa</taxon>
        <taxon>Nematoda</taxon>
        <taxon>Chromadorea</taxon>
        <taxon>Rhabditida</taxon>
        <taxon>Rhabditina</taxon>
        <taxon>Rhabditomorpha</taxon>
        <taxon>Strongyloidea</taxon>
        <taxon>Metastrongylidae</taxon>
        <taxon>Parelaphostrongylus</taxon>
    </lineage>
</organism>
<evidence type="ECO:0000313" key="2">
    <source>
        <dbReference type="Proteomes" id="UP001196413"/>
    </source>
</evidence>
<reference evidence="1" key="1">
    <citation type="submission" date="2021-06" db="EMBL/GenBank/DDBJ databases">
        <title>Parelaphostrongylus tenuis whole genome reference sequence.</title>
        <authorList>
            <person name="Garwood T.J."/>
            <person name="Larsen P.A."/>
            <person name="Fountain-Jones N.M."/>
            <person name="Garbe J.R."/>
            <person name="Macchietto M.G."/>
            <person name="Kania S.A."/>
            <person name="Gerhold R.W."/>
            <person name="Richards J.E."/>
            <person name="Wolf T.M."/>
        </authorList>
    </citation>
    <scope>NUCLEOTIDE SEQUENCE</scope>
    <source>
        <strain evidence="1">MNPRO001-30</strain>
        <tissue evidence="1">Meninges</tissue>
    </source>
</reference>
<proteinExistence type="predicted"/>
<sequence length="208" mass="23540">MALAGHDSFWSDVLRCTVCNQYKGAYPVASYPVNAALLSIVTDDIEESLPLWDKEKVPKVLSRTLQRKLLSLLCFQLIEEEGRLMGTECLREPSINICLLNFVYLSEKWRFESPYAGIMFTARASPSRSTNRASRGSRPVETISTTSSATSRLNMYLNMVLGVNPIVLAVWEMAPMMVQSLKFNPKDLRPNVLDEELQKCYPYCTAQQ</sequence>
<accession>A0AAD5QLC4</accession>
<gene>
    <name evidence="1" type="ORF">KIN20_010299</name>
</gene>
<dbReference type="Proteomes" id="UP001196413">
    <property type="component" value="Unassembled WGS sequence"/>
</dbReference>
<comment type="caution">
    <text evidence="1">The sequence shown here is derived from an EMBL/GenBank/DDBJ whole genome shotgun (WGS) entry which is preliminary data.</text>
</comment>